<name>A0A3P3XPL1_9SPIR</name>
<dbReference type="Pfam" id="PF06808">
    <property type="entry name" value="DctM"/>
    <property type="match status" value="1"/>
</dbReference>
<feature type="transmembrane region" description="Helical" evidence="1">
    <location>
        <begin position="51"/>
        <end position="72"/>
    </location>
</feature>
<feature type="domain" description="TRAP C4-dicarboxylate transport system permease DctM subunit" evidence="2">
    <location>
        <begin position="124"/>
        <end position="559"/>
    </location>
</feature>
<feature type="transmembrane region" description="Helical" evidence="1">
    <location>
        <begin position="112"/>
        <end position="131"/>
    </location>
</feature>
<feature type="transmembrane region" description="Helical" evidence="1">
    <location>
        <begin position="353"/>
        <end position="369"/>
    </location>
</feature>
<feature type="transmembrane region" description="Helical" evidence="1">
    <location>
        <begin position="452"/>
        <end position="478"/>
    </location>
</feature>
<protein>
    <recommendedName>
        <fullName evidence="2">TRAP C4-dicarboxylate transport system permease DctM subunit domain-containing protein</fullName>
    </recommendedName>
</protein>
<organism evidence="3">
    <name type="scientific">uncultured spirochete</name>
    <dbReference type="NCBI Taxonomy" id="156406"/>
    <lineage>
        <taxon>Bacteria</taxon>
        <taxon>Pseudomonadati</taxon>
        <taxon>Spirochaetota</taxon>
        <taxon>Spirochaetia</taxon>
        <taxon>Spirochaetales</taxon>
        <taxon>environmental samples</taxon>
    </lineage>
</organism>
<feature type="transmembrane region" description="Helical" evidence="1">
    <location>
        <begin position="138"/>
        <end position="161"/>
    </location>
</feature>
<feature type="transmembrane region" description="Helical" evidence="1">
    <location>
        <begin position="79"/>
        <end position="100"/>
    </location>
</feature>
<feature type="transmembrane region" description="Helical" evidence="1">
    <location>
        <begin position="564"/>
        <end position="586"/>
    </location>
</feature>
<dbReference type="InterPro" id="IPR010656">
    <property type="entry name" value="DctM"/>
</dbReference>
<proteinExistence type="predicted"/>
<keyword evidence="1" id="KW-1133">Transmembrane helix</keyword>
<evidence type="ECO:0000313" key="3">
    <source>
        <dbReference type="EMBL" id="SLM18218.1"/>
    </source>
</evidence>
<feature type="transmembrane region" description="Helical" evidence="1">
    <location>
        <begin position="598"/>
        <end position="628"/>
    </location>
</feature>
<evidence type="ECO:0000259" key="2">
    <source>
        <dbReference type="Pfam" id="PF06808"/>
    </source>
</evidence>
<dbReference type="NCBIfam" id="TIGR02123">
    <property type="entry name" value="TRAP_fused"/>
    <property type="match status" value="1"/>
</dbReference>
<dbReference type="InterPro" id="IPR011853">
    <property type="entry name" value="TRAP_DctM-Dct_fused"/>
</dbReference>
<feature type="transmembrane region" description="Helical" evidence="1">
    <location>
        <begin position="375"/>
        <end position="391"/>
    </location>
</feature>
<feature type="transmembrane region" description="Helical" evidence="1">
    <location>
        <begin position="27"/>
        <end position="45"/>
    </location>
</feature>
<feature type="transmembrane region" description="Helical" evidence="1">
    <location>
        <begin position="499"/>
        <end position="521"/>
    </location>
</feature>
<dbReference type="AlphaFoldDB" id="A0A3P3XPL1"/>
<feature type="transmembrane region" description="Helical" evidence="1">
    <location>
        <begin position="181"/>
        <end position="203"/>
    </location>
</feature>
<feature type="transmembrane region" description="Helical" evidence="1">
    <location>
        <begin position="412"/>
        <end position="432"/>
    </location>
</feature>
<gene>
    <name evidence="3" type="ORF">SPIRO4BDMA_40790</name>
</gene>
<feature type="transmembrane region" description="Helical" evidence="1">
    <location>
        <begin position="533"/>
        <end position="552"/>
    </location>
</feature>
<keyword evidence="1" id="KW-0812">Transmembrane</keyword>
<keyword evidence="1" id="KW-0472">Membrane</keyword>
<dbReference type="PANTHER" id="PTHR43849">
    <property type="entry name" value="BLL3936 PROTEIN"/>
    <property type="match status" value="1"/>
</dbReference>
<evidence type="ECO:0000256" key="1">
    <source>
        <dbReference type="SAM" id="Phobius"/>
    </source>
</evidence>
<dbReference type="EMBL" id="FWDO01000004">
    <property type="protein sequence ID" value="SLM18218.1"/>
    <property type="molecule type" value="Genomic_DNA"/>
</dbReference>
<dbReference type="PANTHER" id="PTHR43849:SF2">
    <property type="entry name" value="BLL3936 PROTEIN"/>
    <property type="match status" value="1"/>
</dbReference>
<reference evidence="3" key="1">
    <citation type="submission" date="2017-02" db="EMBL/GenBank/DDBJ databases">
        <authorList>
            <person name="Regsiter A."/>
            <person name="William W."/>
        </authorList>
    </citation>
    <scope>NUCLEOTIDE SEQUENCE</scope>
    <source>
        <strain evidence="3">BdmA 4</strain>
    </source>
</reference>
<accession>A0A3P3XPL1</accession>
<sequence length="644" mass="68033">MAHKMSDIMDDVKTSGKRKLSPAMSKIAFALGICYAAFNLTHLLIHSFGPWVHLPVNLCFASILTLTCYNSLFEKRRKLAVAVDILLILMAISSTLYYAIEYQEMIFRQGSSSTIPDMVFATCIIIVSFEITRRASGVALSIVASVFLLYALFGKYIPGYLGHSGFSYERVMAYLYSDVGIFGSALSAASSYVFLFILFGSFLEKLGGGQVFIDLATGVAGHKRGGPAKVAVMASALFGTISGSSVANVAATGTFTIPMMKKLGYKPHFAGAVEAASSTGGQIMPPVMGSTAFILAEIVGVTYSTLALKAVVPAVLYFLAVFIMVDLEAVRTKLVGVPKDQLPNAGKIMREKWAFFLPIVVIFFTLLVLKTSTSRAAVLGIAATFIGPIFFSKGTKLSAKKVCDSVHGGSMGVLNIIAACTSAGVIIGVLAMTGLGLKIGTLLVKLSQGNTFFMLIAAMVLTIILGMGLPTAAAYIIAASVVGPALTQAGIPMLTAHLFILYFAVTAMVTPPVALASYTAAGIAGCSASKVGWSGLKLSIAGFIVPFMFVYGPGMLLEGSIFNILYSILCSLIGIALLAVASEGYAYFIGNLNVPQRFIISAASICIMLPGFMTDAVGIAAAVVAFLWKYTANRMHNKNVQNPI</sequence>